<feature type="signal peptide" evidence="1">
    <location>
        <begin position="1"/>
        <end position="28"/>
    </location>
</feature>
<protein>
    <submittedName>
        <fullName evidence="3">Heterokaryon incompatibility protein-domain-containing protein</fullName>
    </submittedName>
</protein>
<evidence type="ECO:0000256" key="1">
    <source>
        <dbReference type="SAM" id="SignalP"/>
    </source>
</evidence>
<proteinExistence type="predicted"/>
<sequence>MAIQPNLHAALRMLLSLDALSRTEFVWADAICINQSDLDERASQVRLMGRLYSQAKSVIAWLGPSDATVPDALSVLDRLAFLGKNAYPFGVSLLDTRAATVASSSVAHIAMGDWADLTKHESKLGIDIIFTRQWLCFVAFLARPYFSRLWQAYFFMQYTNWEEYLFPHVLQRSAQIVNHSLGFEKVLTTPVNSTNTVINLAKIMSWSGMEVEHESTRVLYETICFVELLDEVRRCKATDPRDKIYGVLGILALTKTPFSDMGGRAEDWLIAYVKVNYQDPVETVYARTIRAIITESRSLRVRPWHGRDNTKAFSDMNANSCLLEALSGKFPSINTGPLVPGNPQRSFRPSPHRVQVLVLNTRFAAM</sequence>
<dbReference type="EMBL" id="JAULSV010000003">
    <property type="protein sequence ID" value="KAK0648136.1"/>
    <property type="molecule type" value="Genomic_DNA"/>
</dbReference>
<evidence type="ECO:0000313" key="3">
    <source>
        <dbReference type="EMBL" id="KAK0648136.1"/>
    </source>
</evidence>
<comment type="caution">
    <text evidence="3">The sequence shown here is derived from an EMBL/GenBank/DDBJ whole genome shotgun (WGS) entry which is preliminary data.</text>
</comment>
<gene>
    <name evidence="3" type="ORF">B0T16DRAFT_444294</name>
</gene>
<name>A0AA39Y8R5_9PEZI</name>
<feature type="chain" id="PRO_5041452417" evidence="1">
    <location>
        <begin position="29"/>
        <end position="366"/>
    </location>
</feature>
<evidence type="ECO:0000313" key="4">
    <source>
        <dbReference type="Proteomes" id="UP001174936"/>
    </source>
</evidence>
<dbReference type="Pfam" id="PF06985">
    <property type="entry name" value="HET"/>
    <property type="match status" value="1"/>
</dbReference>
<evidence type="ECO:0000259" key="2">
    <source>
        <dbReference type="Pfam" id="PF06985"/>
    </source>
</evidence>
<dbReference type="InterPro" id="IPR052895">
    <property type="entry name" value="HetReg/Transcr_Mod"/>
</dbReference>
<keyword evidence="4" id="KW-1185">Reference proteome</keyword>
<feature type="domain" description="Heterokaryon incompatibility" evidence="2">
    <location>
        <begin position="3"/>
        <end position="150"/>
    </location>
</feature>
<dbReference type="PANTHER" id="PTHR24148:SF73">
    <property type="entry name" value="HET DOMAIN PROTEIN (AFU_ORTHOLOGUE AFUA_8G01020)"/>
    <property type="match status" value="1"/>
</dbReference>
<organism evidence="3 4">
    <name type="scientific">Cercophora newfieldiana</name>
    <dbReference type="NCBI Taxonomy" id="92897"/>
    <lineage>
        <taxon>Eukaryota</taxon>
        <taxon>Fungi</taxon>
        <taxon>Dikarya</taxon>
        <taxon>Ascomycota</taxon>
        <taxon>Pezizomycotina</taxon>
        <taxon>Sordariomycetes</taxon>
        <taxon>Sordariomycetidae</taxon>
        <taxon>Sordariales</taxon>
        <taxon>Lasiosphaeriaceae</taxon>
        <taxon>Cercophora</taxon>
    </lineage>
</organism>
<accession>A0AA39Y8R5</accession>
<dbReference type="InterPro" id="IPR010730">
    <property type="entry name" value="HET"/>
</dbReference>
<dbReference type="AlphaFoldDB" id="A0AA39Y8R5"/>
<dbReference type="Proteomes" id="UP001174936">
    <property type="component" value="Unassembled WGS sequence"/>
</dbReference>
<keyword evidence="1" id="KW-0732">Signal</keyword>
<reference evidence="3" key="1">
    <citation type="submission" date="2023-06" db="EMBL/GenBank/DDBJ databases">
        <title>Genome-scale phylogeny and comparative genomics of the fungal order Sordariales.</title>
        <authorList>
            <consortium name="Lawrence Berkeley National Laboratory"/>
            <person name="Hensen N."/>
            <person name="Bonometti L."/>
            <person name="Westerberg I."/>
            <person name="Brannstrom I.O."/>
            <person name="Guillou S."/>
            <person name="Cros-Aarteil S."/>
            <person name="Calhoun S."/>
            <person name="Haridas S."/>
            <person name="Kuo A."/>
            <person name="Mondo S."/>
            <person name="Pangilinan J."/>
            <person name="Riley R."/>
            <person name="Labutti K."/>
            <person name="Andreopoulos B."/>
            <person name="Lipzen A."/>
            <person name="Chen C."/>
            <person name="Yanf M."/>
            <person name="Daum C."/>
            <person name="Ng V."/>
            <person name="Clum A."/>
            <person name="Steindorff A."/>
            <person name="Ohm R."/>
            <person name="Martin F."/>
            <person name="Silar P."/>
            <person name="Natvig D."/>
            <person name="Lalanne C."/>
            <person name="Gautier V."/>
            <person name="Ament-Velasquez S.L."/>
            <person name="Kruys A."/>
            <person name="Hutchinson M.I."/>
            <person name="Powell A.J."/>
            <person name="Barry K."/>
            <person name="Miller A.N."/>
            <person name="Grigoriev I.V."/>
            <person name="Debuchy R."/>
            <person name="Gladieux P."/>
            <person name="Thoren M.H."/>
            <person name="Johannesson H."/>
        </authorList>
    </citation>
    <scope>NUCLEOTIDE SEQUENCE</scope>
    <source>
        <strain evidence="3">SMH2532-1</strain>
    </source>
</reference>
<dbReference type="PANTHER" id="PTHR24148">
    <property type="entry name" value="ANKYRIN REPEAT DOMAIN-CONTAINING PROTEIN 39 HOMOLOG-RELATED"/>
    <property type="match status" value="1"/>
</dbReference>